<dbReference type="GO" id="GO:0008270">
    <property type="term" value="F:zinc ion binding"/>
    <property type="evidence" value="ECO:0007669"/>
    <property type="project" value="InterPro"/>
</dbReference>
<evidence type="ECO:0000313" key="3">
    <source>
        <dbReference type="Proteomes" id="UP000188320"/>
    </source>
</evidence>
<gene>
    <name evidence="2" type="ORF">AX774_g6636</name>
</gene>
<dbReference type="InterPro" id="IPR036875">
    <property type="entry name" value="Znf_CCHC_sf"/>
</dbReference>
<feature type="compositionally biased region" description="Polar residues" evidence="1">
    <location>
        <begin position="725"/>
        <end position="749"/>
    </location>
</feature>
<feature type="region of interest" description="Disordered" evidence="1">
    <location>
        <begin position="725"/>
        <end position="787"/>
    </location>
</feature>
<evidence type="ECO:0008006" key="4">
    <source>
        <dbReference type="Google" id="ProtNLM"/>
    </source>
</evidence>
<dbReference type="SUPFAM" id="SSF57756">
    <property type="entry name" value="Retrovirus zinc finger-like domains"/>
    <property type="match status" value="1"/>
</dbReference>
<feature type="region of interest" description="Disordered" evidence="1">
    <location>
        <begin position="384"/>
        <end position="447"/>
    </location>
</feature>
<feature type="compositionally biased region" description="Polar residues" evidence="1">
    <location>
        <begin position="760"/>
        <end position="774"/>
    </location>
</feature>
<keyword evidence="3" id="KW-1185">Reference proteome</keyword>
<feature type="compositionally biased region" description="Basic and acidic residues" evidence="1">
    <location>
        <begin position="465"/>
        <end position="474"/>
    </location>
</feature>
<feature type="region of interest" description="Disordered" evidence="1">
    <location>
        <begin position="294"/>
        <end position="314"/>
    </location>
</feature>
<accession>A0A1R1PG39</accession>
<organism evidence="2 3">
    <name type="scientific">Zancudomyces culisetae</name>
    <name type="common">Gut fungus</name>
    <name type="synonym">Smittium culisetae</name>
    <dbReference type="NCBI Taxonomy" id="1213189"/>
    <lineage>
        <taxon>Eukaryota</taxon>
        <taxon>Fungi</taxon>
        <taxon>Fungi incertae sedis</taxon>
        <taxon>Zoopagomycota</taxon>
        <taxon>Kickxellomycotina</taxon>
        <taxon>Harpellomycetes</taxon>
        <taxon>Harpellales</taxon>
        <taxon>Legeriomycetaceae</taxon>
        <taxon>Zancudomyces</taxon>
    </lineage>
</organism>
<feature type="compositionally biased region" description="Polar residues" evidence="1">
    <location>
        <begin position="419"/>
        <end position="438"/>
    </location>
</feature>
<protein>
    <recommendedName>
        <fullName evidence="4">CCHC-type domain-containing protein</fullName>
    </recommendedName>
</protein>
<proteinExistence type="predicted"/>
<dbReference type="EMBL" id="LSSK01001356">
    <property type="protein sequence ID" value="OMH79944.1"/>
    <property type="molecule type" value="Genomic_DNA"/>
</dbReference>
<comment type="caution">
    <text evidence="2">The sequence shown here is derived from an EMBL/GenBank/DDBJ whole genome shotgun (WGS) entry which is preliminary data.</text>
</comment>
<feature type="compositionally biased region" description="Basic and acidic residues" evidence="1">
    <location>
        <begin position="597"/>
        <end position="606"/>
    </location>
</feature>
<feature type="region of interest" description="Disordered" evidence="1">
    <location>
        <begin position="597"/>
        <end position="628"/>
    </location>
</feature>
<feature type="region of interest" description="Disordered" evidence="1">
    <location>
        <begin position="330"/>
        <end position="349"/>
    </location>
</feature>
<reference evidence="3" key="1">
    <citation type="submission" date="2017-01" db="EMBL/GenBank/DDBJ databases">
        <authorList>
            <person name="Wang Y."/>
            <person name="White M."/>
            <person name="Kvist S."/>
            <person name="Moncalvo J.-M."/>
        </authorList>
    </citation>
    <scope>NUCLEOTIDE SEQUENCE [LARGE SCALE GENOMIC DNA]</scope>
    <source>
        <strain evidence="3">COL-18-3</strain>
    </source>
</reference>
<dbReference type="AlphaFoldDB" id="A0A1R1PG39"/>
<feature type="compositionally biased region" description="Low complexity" evidence="1">
    <location>
        <begin position="614"/>
        <end position="628"/>
    </location>
</feature>
<name>A0A1R1PG39_ZANCU</name>
<evidence type="ECO:0000313" key="2">
    <source>
        <dbReference type="EMBL" id="OMH79944.1"/>
    </source>
</evidence>
<sequence>MQNMIDKHIKQEIGFNREETKSMVRYMYIRNHGIEGLPSFSGDEKEDGAEWLELFEDYAMKNGWIDKSYEAKNDTLTEPEDQASKNSLLMEKLKEKLRGEARKWLETRDNQCISTWREFAQEFLEAFGGALHWTDAIKELALLDYEESGKGSAYVLGQRYLKLWRRTKYEDMGQELYISMYMARLPNEIQRKLVDNEYTDLKNLIMDAEECENESIPQSTGLREKGICRDVTGYTTERSAMQEPGFDCRNDEMSIQESTYTDLDKQFGHMHINEAVKLDLRGMARDVNVNVSRPGLDNYTRQPEDRYSFSNYTNKNDRKDVSTFEYSRGYPAKGYRNSPDMNDDDSRYHNRGVTSYTTRTYGQQGSSERGGLVGFYQNPQEKQKYKNRHATSNFSNHANRRDTEGSERGYSFLERNGSKRGTNPYFTESKNNYRQSSGPNGGGCINNSFNSESVHGANFGTRFSIDSEQKRTSIEENESMGPKRSNSGTDKSLFDHLNTRVFVKSASGAKNTMSGGIGGNNSSGSSRASTYFGTGNTKDVSMDFYNQQISLLVGASSGGDFRTTSTSRATFMNGTDRNSCDAFLFKNEDNNVKKLTRELDGDKQKDLSANGPKYSNRSSSSSASSDTLYYSNSNRQHIPTFVNSNDGLVSQSTAVTLTKANENVEGRFGTNDSFSTDARKMSFVEGAEFPENTMICAFCKQIGHHIKTCPHPRCKASVLYPGNKNNSAHNRTQPLNRTNNSISNQNTLRKPNIHDRFNGSRFTDSLNMGTFNRNQPPPFIERSTSYY</sequence>
<feature type="region of interest" description="Disordered" evidence="1">
    <location>
        <begin position="460"/>
        <end position="492"/>
    </location>
</feature>
<dbReference type="GO" id="GO:0003676">
    <property type="term" value="F:nucleic acid binding"/>
    <property type="evidence" value="ECO:0007669"/>
    <property type="project" value="InterPro"/>
</dbReference>
<dbReference type="Proteomes" id="UP000188320">
    <property type="component" value="Unassembled WGS sequence"/>
</dbReference>
<evidence type="ECO:0000256" key="1">
    <source>
        <dbReference type="SAM" id="MobiDB-lite"/>
    </source>
</evidence>